<keyword evidence="2" id="KW-1185">Reference proteome</keyword>
<proteinExistence type="predicted"/>
<accession>A0A7J9C0S4</accession>
<evidence type="ECO:0000313" key="1">
    <source>
        <dbReference type="EMBL" id="MBA0742004.1"/>
    </source>
</evidence>
<protein>
    <submittedName>
        <fullName evidence="1">Uncharacterized protein</fullName>
    </submittedName>
</protein>
<evidence type="ECO:0000313" key="2">
    <source>
        <dbReference type="Proteomes" id="UP000593579"/>
    </source>
</evidence>
<dbReference type="AlphaFoldDB" id="A0A7J9C0S4"/>
<gene>
    <name evidence="1" type="ORF">Gogos_015117</name>
</gene>
<feature type="non-terminal residue" evidence="1">
    <location>
        <position position="1"/>
    </location>
</feature>
<sequence length="97" mass="10633">MEGNPVADMLGSSVLSSRFSKNCNSNDLLCFCSFPPDFLQADASGMAMYGTKVFQVCLRNTKLKGIGPIEEDQPALMDGIMMMKVKQVLLKNEFQCG</sequence>
<organism evidence="1 2">
    <name type="scientific">Gossypium gossypioides</name>
    <name type="common">Mexican cotton</name>
    <name type="synonym">Selera gossypioides</name>
    <dbReference type="NCBI Taxonomy" id="34282"/>
    <lineage>
        <taxon>Eukaryota</taxon>
        <taxon>Viridiplantae</taxon>
        <taxon>Streptophyta</taxon>
        <taxon>Embryophyta</taxon>
        <taxon>Tracheophyta</taxon>
        <taxon>Spermatophyta</taxon>
        <taxon>Magnoliopsida</taxon>
        <taxon>eudicotyledons</taxon>
        <taxon>Gunneridae</taxon>
        <taxon>Pentapetalae</taxon>
        <taxon>rosids</taxon>
        <taxon>malvids</taxon>
        <taxon>Malvales</taxon>
        <taxon>Malvaceae</taxon>
        <taxon>Malvoideae</taxon>
        <taxon>Gossypium</taxon>
    </lineage>
</organism>
<dbReference type="EMBL" id="JABEZY010000007">
    <property type="protein sequence ID" value="MBA0742004.1"/>
    <property type="molecule type" value="Genomic_DNA"/>
</dbReference>
<dbReference type="Proteomes" id="UP000593579">
    <property type="component" value="Unassembled WGS sequence"/>
</dbReference>
<comment type="caution">
    <text evidence="1">The sequence shown here is derived from an EMBL/GenBank/DDBJ whole genome shotgun (WGS) entry which is preliminary data.</text>
</comment>
<reference evidence="1 2" key="1">
    <citation type="journal article" date="2019" name="Genome Biol. Evol.">
        <title>Insights into the evolution of the New World diploid cottons (Gossypium, subgenus Houzingenia) based on genome sequencing.</title>
        <authorList>
            <person name="Grover C.E."/>
            <person name="Arick M.A. 2nd"/>
            <person name="Thrash A."/>
            <person name="Conover J.L."/>
            <person name="Sanders W.S."/>
            <person name="Peterson D.G."/>
            <person name="Frelichowski J.E."/>
            <person name="Scheffler J.A."/>
            <person name="Scheffler B.E."/>
            <person name="Wendel J.F."/>
        </authorList>
    </citation>
    <scope>NUCLEOTIDE SEQUENCE [LARGE SCALE GENOMIC DNA]</scope>
    <source>
        <strain evidence="1">5</strain>
        <tissue evidence="1">Leaf</tissue>
    </source>
</reference>
<name>A0A7J9C0S4_GOSGO</name>